<sequence length="676" mass="73560">MLWYFLFIASSALTTVLAAPASHVLHEKRDSRRQLPRRRVEPDAWIPIRVALRQSNLDAGHERLMQVSHPRSPDYGKHLSREDVHNLFAPVEESIKAVKDWLLKSGIKTGSVVDYANKGWLAVDMPARQAELLFHTQYYEYYHTDGARIGCDSYYLPSEVAGHVDFVKPGVKLSGTLKKRQVERRDILSRPVGPWEKPHHIHPRHDPAYSMFPGAHALAPDLQNCGVNITPTCIKALYGIPPASHSDPVNAMGLFEHFDAFAQEDIDLFFKTFAPNVPQGTSPTVLSVDGGTAPVAPSDLRNGAESDSDLDISYALIYPQNVTVYEIDDLPNSSGETNKTGFLNTWLDSIDGSYCSYSAFGITGNTPSIDPTYPDPLPGGFNGSLECGVYELTRVVSISYEEAEIDLPKRYVERQCNEFMKLGLQGHSIVVPTGDYGVAIFPGANGNEFGCLSGFGQNGTIYNPNNPCGCPYVTAVGGTRLYPNQTVIDRESAMQVNIQALHPSLPPAFALSSSGGGFSNYFTQPSYQRAAVQGYLSNHNTLPYYLANEAATNIGANGGVYNRAGRAYPDVSANAANLLVFSDLTVFPNFGTSSASPIFGSVLTLLNEERTAVGKGPIGFVNPVLYEYPEVLNDITNGSNPNCGSSGFQAAKGWDPVTGLGTPNFPKMLELFLALP</sequence>
<dbReference type="Pfam" id="PF09286">
    <property type="entry name" value="Pro-kuma_activ"/>
    <property type="match status" value="1"/>
</dbReference>
<feature type="signal peptide" evidence="9">
    <location>
        <begin position="1"/>
        <end position="18"/>
    </location>
</feature>
<protein>
    <submittedName>
        <fullName evidence="11">Protease S8 tripeptidyl peptidase I</fullName>
    </submittedName>
</protein>
<evidence type="ECO:0000256" key="3">
    <source>
        <dbReference type="ARBA" id="ARBA00022723"/>
    </source>
</evidence>
<dbReference type="PANTHER" id="PTHR14218">
    <property type="entry name" value="PROTEASE S8 TRIPEPTIDYL PEPTIDASE I CLN2"/>
    <property type="match status" value="1"/>
</dbReference>
<evidence type="ECO:0000256" key="7">
    <source>
        <dbReference type="ARBA" id="ARBA00023145"/>
    </source>
</evidence>
<feature type="active site" description="Charge relay system" evidence="8">
    <location>
        <position position="309"/>
    </location>
</feature>
<dbReference type="PROSITE" id="PS51695">
    <property type="entry name" value="SEDOLISIN"/>
    <property type="match status" value="1"/>
</dbReference>
<evidence type="ECO:0000256" key="5">
    <source>
        <dbReference type="ARBA" id="ARBA00022825"/>
    </source>
</evidence>
<evidence type="ECO:0000256" key="4">
    <source>
        <dbReference type="ARBA" id="ARBA00022801"/>
    </source>
</evidence>
<dbReference type="CDD" id="cd04056">
    <property type="entry name" value="Peptidases_S53"/>
    <property type="match status" value="1"/>
</dbReference>
<keyword evidence="2 8" id="KW-0645">Protease</keyword>
<evidence type="ECO:0000259" key="10">
    <source>
        <dbReference type="PROSITE" id="PS51695"/>
    </source>
</evidence>
<dbReference type="SMART" id="SM00944">
    <property type="entry name" value="Pro-kuma_activ"/>
    <property type="match status" value="1"/>
</dbReference>
<feature type="active site" description="Charge relay system" evidence="8">
    <location>
        <position position="305"/>
    </location>
</feature>
<name>A0A9P4I4E6_9PEZI</name>
<dbReference type="SUPFAM" id="SSF54897">
    <property type="entry name" value="Protease propeptides/inhibitors"/>
    <property type="match status" value="1"/>
</dbReference>
<feature type="binding site" evidence="8">
    <location>
        <position position="634"/>
    </location>
    <ligand>
        <name>Ca(2+)</name>
        <dbReference type="ChEBI" id="CHEBI:29108"/>
    </ligand>
</feature>
<evidence type="ECO:0000256" key="8">
    <source>
        <dbReference type="PROSITE-ProRule" id="PRU01032"/>
    </source>
</evidence>
<keyword evidence="7" id="KW-0865">Zymogen</keyword>
<dbReference type="AlphaFoldDB" id="A0A9P4I4E6"/>
<dbReference type="CDD" id="cd11377">
    <property type="entry name" value="Pro-peptidase_S53"/>
    <property type="match status" value="1"/>
</dbReference>
<evidence type="ECO:0000313" key="11">
    <source>
        <dbReference type="EMBL" id="KAF2094775.1"/>
    </source>
</evidence>
<dbReference type="Gene3D" id="3.40.50.200">
    <property type="entry name" value="Peptidase S8/S53 domain"/>
    <property type="match status" value="1"/>
</dbReference>
<feature type="binding site" evidence="8">
    <location>
        <position position="655"/>
    </location>
    <ligand>
        <name>Ca(2+)</name>
        <dbReference type="ChEBI" id="CHEBI:29108"/>
    </ligand>
</feature>
<dbReference type="GO" id="GO:0006508">
    <property type="term" value="P:proteolysis"/>
    <property type="evidence" value="ECO:0007669"/>
    <property type="project" value="UniProtKB-KW"/>
</dbReference>
<dbReference type="InterPro" id="IPR030400">
    <property type="entry name" value="Sedolisin_dom"/>
</dbReference>
<dbReference type="InterPro" id="IPR036852">
    <property type="entry name" value="Peptidase_S8/S53_dom_sf"/>
</dbReference>
<comment type="cofactor">
    <cofactor evidence="8">
        <name>Ca(2+)</name>
        <dbReference type="ChEBI" id="CHEBI:29108"/>
    </cofactor>
    <text evidence="8">Binds 1 Ca(2+) ion per subunit.</text>
</comment>
<keyword evidence="12" id="KW-1185">Reference proteome</keyword>
<proteinExistence type="predicted"/>
<keyword evidence="5 8" id="KW-0720">Serine protease</keyword>
<dbReference type="SUPFAM" id="SSF52743">
    <property type="entry name" value="Subtilisin-like"/>
    <property type="match status" value="1"/>
</dbReference>
<dbReference type="InterPro" id="IPR015366">
    <property type="entry name" value="S53_propep"/>
</dbReference>
<feature type="binding site" evidence="8">
    <location>
        <position position="635"/>
    </location>
    <ligand>
        <name>Ca(2+)</name>
        <dbReference type="ChEBI" id="CHEBI:29108"/>
    </ligand>
</feature>
<evidence type="ECO:0000256" key="9">
    <source>
        <dbReference type="SAM" id="SignalP"/>
    </source>
</evidence>
<dbReference type="GO" id="GO:0005576">
    <property type="term" value="C:extracellular region"/>
    <property type="evidence" value="ECO:0007669"/>
    <property type="project" value="UniProtKB-SubCell"/>
</dbReference>
<feature type="binding site" evidence="8">
    <location>
        <position position="653"/>
    </location>
    <ligand>
        <name>Ca(2+)</name>
        <dbReference type="ChEBI" id="CHEBI:29108"/>
    </ligand>
</feature>
<evidence type="ECO:0000256" key="2">
    <source>
        <dbReference type="ARBA" id="ARBA00022670"/>
    </source>
</evidence>
<comment type="subcellular location">
    <subcellularLocation>
        <location evidence="1">Secreted</location>
        <location evidence="1">Extracellular space</location>
    </subcellularLocation>
</comment>
<accession>A0A9P4I4E6</accession>
<comment type="caution">
    <text evidence="11">The sequence shown here is derived from an EMBL/GenBank/DDBJ whole genome shotgun (WGS) entry which is preliminary data.</text>
</comment>
<feature type="chain" id="PRO_5040250771" evidence="9">
    <location>
        <begin position="19"/>
        <end position="676"/>
    </location>
</feature>
<evidence type="ECO:0000313" key="12">
    <source>
        <dbReference type="Proteomes" id="UP000799772"/>
    </source>
</evidence>
<feature type="active site" description="Charge relay system" evidence="8">
    <location>
        <position position="593"/>
    </location>
</feature>
<keyword evidence="6 8" id="KW-0106">Calcium</keyword>
<dbReference type="OrthoDB" id="409122at2759"/>
<feature type="domain" description="Peptidase S53" evidence="10">
    <location>
        <begin position="228"/>
        <end position="675"/>
    </location>
</feature>
<keyword evidence="4 8" id="KW-0378">Hydrolase</keyword>
<evidence type="ECO:0000256" key="1">
    <source>
        <dbReference type="ARBA" id="ARBA00004239"/>
    </source>
</evidence>
<dbReference type="PANTHER" id="PTHR14218:SF19">
    <property type="entry name" value="SERINE PROTEASE AORO, PUTATIVE (AFU_ORTHOLOGUE AFUA_6G10250)-RELATED"/>
    <property type="match status" value="1"/>
</dbReference>
<evidence type="ECO:0000256" key="6">
    <source>
        <dbReference type="ARBA" id="ARBA00022837"/>
    </source>
</evidence>
<dbReference type="EMBL" id="ML978133">
    <property type="protein sequence ID" value="KAF2094775.1"/>
    <property type="molecule type" value="Genomic_DNA"/>
</dbReference>
<keyword evidence="3 8" id="KW-0479">Metal-binding</keyword>
<dbReference type="GO" id="GO:0008240">
    <property type="term" value="F:tripeptidyl-peptidase activity"/>
    <property type="evidence" value="ECO:0007669"/>
    <property type="project" value="TreeGrafter"/>
</dbReference>
<dbReference type="GO" id="GO:0004252">
    <property type="term" value="F:serine-type endopeptidase activity"/>
    <property type="evidence" value="ECO:0007669"/>
    <property type="project" value="UniProtKB-UniRule"/>
</dbReference>
<reference evidence="11" key="1">
    <citation type="journal article" date="2020" name="Stud. Mycol.">
        <title>101 Dothideomycetes genomes: a test case for predicting lifestyles and emergence of pathogens.</title>
        <authorList>
            <person name="Haridas S."/>
            <person name="Albert R."/>
            <person name="Binder M."/>
            <person name="Bloem J."/>
            <person name="Labutti K."/>
            <person name="Salamov A."/>
            <person name="Andreopoulos B."/>
            <person name="Baker S."/>
            <person name="Barry K."/>
            <person name="Bills G."/>
            <person name="Bluhm B."/>
            <person name="Cannon C."/>
            <person name="Castanera R."/>
            <person name="Culley D."/>
            <person name="Daum C."/>
            <person name="Ezra D."/>
            <person name="Gonzalez J."/>
            <person name="Henrissat B."/>
            <person name="Kuo A."/>
            <person name="Liang C."/>
            <person name="Lipzen A."/>
            <person name="Lutzoni F."/>
            <person name="Magnuson J."/>
            <person name="Mondo S."/>
            <person name="Nolan M."/>
            <person name="Ohm R."/>
            <person name="Pangilinan J."/>
            <person name="Park H.-J."/>
            <person name="Ramirez L."/>
            <person name="Alfaro M."/>
            <person name="Sun H."/>
            <person name="Tritt A."/>
            <person name="Yoshinaga Y."/>
            <person name="Zwiers L.-H."/>
            <person name="Turgeon B."/>
            <person name="Goodwin S."/>
            <person name="Spatafora J."/>
            <person name="Crous P."/>
            <person name="Grigoriev I."/>
        </authorList>
    </citation>
    <scope>NUCLEOTIDE SEQUENCE</scope>
    <source>
        <strain evidence="11">CBS 133067</strain>
    </source>
</reference>
<dbReference type="GO" id="GO:0046872">
    <property type="term" value="F:metal ion binding"/>
    <property type="evidence" value="ECO:0007669"/>
    <property type="project" value="UniProtKB-UniRule"/>
</dbReference>
<gene>
    <name evidence="11" type="ORF">NA57DRAFT_46097</name>
</gene>
<dbReference type="InterPro" id="IPR050819">
    <property type="entry name" value="Tripeptidyl-peptidase_I"/>
</dbReference>
<keyword evidence="9" id="KW-0732">Signal</keyword>
<dbReference type="Proteomes" id="UP000799772">
    <property type="component" value="Unassembled WGS sequence"/>
</dbReference>
<organism evidence="11 12">
    <name type="scientific">Rhizodiscina lignyota</name>
    <dbReference type="NCBI Taxonomy" id="1504668"/>
    <lineage>
        <taxon>Eukaryota</taxon>
        <taxon>Fungi</taxon>
        <taxon>Dikarya</taxon>
        <taxon>Ascomycota</taxon>
        <taxon>Pezizomycotina</taxon>
        <taxon>Dothideomycetes</taxon>
        <taxon>Pleosporomycetidae</taxon>
        <taxon>Aulographales</taxon>
        <taxon>Rhizodiscinaceae</taxon>
        <taxon>Rhizodiscina</taxon>
    </lineage>
</organism>